<proteinExistence type="predicted"/>
<evidence type="ECO:0000313" key="1">
    <source>
        <dbReference type="WBParaSite" id="HPLM_0001824201-mRNA-1"/>
    </source>
</evidence>
<accession>A0A0N4X1N5</accession>
<dbReference type="AlphaFoldDB" id="A0A0N4X1N5"/>
<protein>
    <submittedName>
        <fullName evidence="1">Mediator of RNA polymerase II transcription subunit 16</fullName>
    </submittedName>
</protein>
<sequence length="48" mass="5254">LDQESESGGGREFPMTISSVCVATDILLHALPTRFSLPVVIKVFHKNL</sequence>
<reference evidence="1" key="1">
    <citation type="submission" date="2017-02" db="UniProtKB">
        <authorList>
            <consortium name="WormBaseParasite"/>
        </authorList>
    </citation>
    <scope>IDENTIFICATION</scope>
</reference>
<organism evidence="1">
    <name type="scientific">Haemonchus placei</name>
    <name type="common">Barber's pole worm</name>
    <dbReference type="NCBI Taxonomy" id="6290"/>
    <lineage>
        <taxon>Eukaryota</taxon>
        <taxon>Metazoa</taxon>
        <taxon>Ecdysozoa</taxon>
        <taxon>Nematoda</taxon>
        <taxon>Chromadorea</taxon>
        <taxon>Rhabditida</taxon>
        <taxon>Rhabditina</taxon>
        <taxon>Rhabditomorpha</taxon>
        <taxon>Strongyloidea</taxon>
        <taxon>Trichostrongylidae</taxon>
        <taxon>Haemonchus</taxon>
    </lineage>
</organism>
<dbReference type="WBParaSite" id="HPLM_0001824201-mRNA-1">
    <property type="protein sequence ID" value="HPLM_0001824201-mRNA-1"/>
    <property type="gene ID" value="HPLM_0001824201"/>
</dbReference>
<name>A0A0N4X1N5_HAEPC</name>